<evidence type="ECO:0000313" key="2">
    <source>
        <dbReference type="EMBL" id="KAH7114783.1"/>
    </source>
</evidence>
<organism evidence="2 3">
    <name type="scientific">Dactylonectria estremocensis</name>
    <dbReference type="NCBI Taxonomy" id="1079267"/>
    <lineage>
        <taxon>Eukaryota</taxon>
        <taxon>Fungi</taxon>
        <taxon>Dikarya</taxon>
        <taxon>Ascomycota</taxon>
        <taxon>Pezizomycotina</taxon>
        <taxon>Sordariomycetes</taxon>
        <taxon>Hypocreomycetidae</taxon>
        <taxon>Hypocreales</taxon>
        <taxon>Nectriaceae</taxon>
        <taxon>Dactylonectria</taxon>
    </lineage>
</organism>
<name>A0A9P9IB10_9HYPO</name>
<feature type="compositionally biased region" description="Basic and acidic residues" evidence="1">
    <location>
        <begin position="49"/>
        <end position="60"/>
    </location>
</feature>
<gene>
    <name evidence="2" type="ORF">B0J13DRAFT_533585</name>
</gene>
<dbReference type="EMBL" id="JAGMUU010000041">
    <property type="protein sequence ID" value="KAH7114783.1"/>
    <property type="molecule type" value="Genomic_DNA"/>
</dbReference>
<accession>A0A9P9IB10</accession>
<sequence length="104" mass="11701">MSAQQHLIAILPASKQVLEEESFINGELASKILPGIRQTEDADASGKASDIRKRRIEDKKRRAVKRLKRRPFRDSVPTPWKADSSVKRAVENYAGREACSRGEV</sequence>
<feature type="region of interest" description="Disordered" evidence="1">
    <location>
        <begin position="37"/>
        <end position="60"/>
    </location>
</feature>
<keyword evidence="3" id="KW-1185">Reference proteome</keyword>
<reference evidence="2" key="1">
    <citation type="journal article" date="2021" name="Nat. Commun.">
        <title>Genetic determinants of endophytism in the Arabidopsis root mycobiome.</title>
        <authorList>
            <person name="Mesny F."/>
            <person name="Miyauchi S."/>
            <person name="Thiergart T."/>
            <person name="Pickel B."/>
            <person name="Atanasova L."/>
            <person name="Karlsson M."/>
            <person name="Huettel B."/>
            <person name="Barry K.W."/>
            <person name="Haridas S."/>
            <person name="Chen C."/>
            <person name="Bauer D."/>
            <person name="Andreopoulos W."/>
            <person name="Pangilinan J."/>
            <person name="LaButti K."/>
            <person name="Riley R."/>
            <person name="Lipzen A."/>
            <person name="Clum A."/>
            <person name="Drula E."/>
            <person name="Henrissat B."/>
            <person name="Kohler A."/>
            <person name="Grigoriev I.V."/>
            <person name="Martin F.M."/>
            <person name="Hacquard S."/>
        </authorList>
    </citation>
    <scope>NUCLEOTIDE SEQUENCE</scope>
    <source>
        <strain evidence="2">MPI-CAGE-AT-0021</strain>
    </source>
</reference>
<evidence type="ECO:0000313" key="3">
    <source>
        <dbReference type="Proteomes" id="UP000717696"/>
    </source>
</evidence>
<protein>
    <submittedName>
        <fullName evidence="2">Uncharacterized protein</fullName>
    </submittedName>
</protein>
<proteinExistence type="predicted"/>
<dbReference type="AlphaFoldDB" id="A0A9P9IB10"/>
<comment type="caution">
    <text evidence="2">The sequence shown here is derived from an EMBL/GenBank/DDBJ whole genome shotgun (WGS) entry which is preliminary data.</text>
</comment>
<evidence type="ECO:0000256" key="1">
    <source>
        <dbReference type="SAM" id="MobiDB-lite"/>
    </source>
</evidence>
<dbReference type="Proteomes" id="UP000717696">
    <property type="component" value="Unassembled WGS sequence"/>
</dbReference>